<dbReference type="Proteomes" id="UP001474421">
    <property type="component" value="Unassembled WGS sequence"/>
</dbReference>
<evidence type="ECO:0000313" key="12">
    <source>
        <dbReference type="EMBL" id="KAK9391613.1"/>
    </source>
</evidence>
<reference evidence="12 13" key="1">
    <citation type="journal article" date="2024" name="Proc. Natl. Acad. Sci. U.S.A.">
        <title>The genetic regulatory architecture and epigenomic basis for age-related changes in rattlesnake venom.</title>
        <authorList>
            <person name="Hogan M.P."/>
            <person name="Holding M.L."/>
            <person name="Nystrom G.S."/>
            <person name="Colston T.J."/>
            <person name="Bartlett D.A."/>
            <person name="Mason A.J."/>
            <person name="Ellsworth S.A."/>
            <person name="Rautsaw R.M."/>
            <person name="Lawrence K.C."/>
            <person name="Strickland J.L."/>
            <person name="He B."/>
            <person name="Fraser P."/>
            <person name="Margres M.J."/>
            <person name="Gilbert D.M."/>
            <person name="Gibbs H.L."/>
            <person name="Parkinson C.L."/>
            <person name="Rokyta D.R."/>
        </authorList>
    </citation>
    <scope>NUCLEOTIDE SEQUENCE [LARGE SCALE GENOMIC DNA]</scope>
    <source>
        <strain evidence="12">DRR0105</strain>
    </source>
</reference>
<comment type="subcellular location">
    <subcellularLocation>
        <location evidence="1 8">Nucleus</location>
    </subcellularLocation>
</comment>
<dbReference type="GO" id="GO:0006357">
    <property type="term" value="P:regulation of transcription by RNA polymerase II"/>
    <property type="evidence" value="ECO:0007669"/>
    <property type="project" value="InterPro"/>
</dbReference>
<evidence type="ECO:0000256" key="6">
    <source>
        <dbReference type="ARBA" id="ARBA00023163"/>
    </source>
</evidence>
<dbReference type="InterPro" id="IPR051139">
    <property type="entry name" value="Mediator_complx_sub13"/>
</dbReference>
<dbReference type="GO" id="GO:0016592">
    <property type="term" value="C:mediator complex"/>
    <property type="evidence" value="ECO:0007669"/>
    <property type="project" value="InterPro"/>
</dbReference>
<evidence type="ECO:0000256" key="4">
    <source>
        <dbReference type="ARBA" id="ARBA00023015"/>
    </source>
</evidence>
<proteinExistence type="inferred from homology"/>
<keyword evidence="3 8" id="KW-0678">Repressor</keyword>
<evidence type="ECO:0000256" key="1">
    <source>
        <dbReference type="ARBA" id="ARBA00004123"/>
    </source>
</evidence>
<dbReference type="PANTHER" id="PTHR48249">
    <property type="entry name" value="MEDIATOR OF RNA POLYMERASE II TRANSCRIPTION SUBUNIT 13"/>
    <property type="match status" value="1"/>
</dbReference>
<dbReference type="AlphaFoldDB" id="A0AAW1APG5"/>
<feature type="compositionally biased region" description="Polar residues" evidence="9">
    <location>
        <begin position="193"/>
        <end position="205"/>
    </location>
</feature>
<evidence type="ECO:0000256" key="3">
    <source>
        <dbReference type="ARBA" id="ARBA00022491"/>
    </source>
</evidence>
<dbReference type="Pfam" id="PF06333">
    <property type="entry name" value="Med13_C"/>
    <property type="match status" value="1"/>
</dbReference>
<keyword evidence="4 8" id="KW-0805">Transcription regulation</keyword>
<protein>
    <recommendedName>
        <fullName evidence="8">Mediator of RNA polymerase II transcription subunit 13</fullName>
    </recommendedName>
</protein>
<feature type="region of interest" description="Disordered" evidence="9">
    <location>
        <begin position="61"/>
        <end position="209"/>
    </location>
</feature>
<comment type="caution">
    <text evidence="12">The sequence shown here is derived from an EMBL/GenBank/DDBJ whole genome shotgun (WGS) entry which is preliminary data.</text>
</comment>
<feature type="compositionally biased region" description="Low complexity" evidence="9">
    <location>
        <begin position="124"/>
        <end position="157"/>
    </location>
</feature>
<sequence length="761" mass="82259">MRVGKTVAQKLADELVSDWFNPPWGNEDCDNHSRLKLYAQVCRHHLAPYLATLQLDSSLLTPPKHQTAPPPSSNLEQTLSGNAGSVSSTSACLGSTAPSAGTSFSSSANGTSGLPVGTSTVPGSSVPQLLAASSSSSSSSSSSLASSISQTSTTSSSGFSGGLPQGPNPIPGAIPSERPQGSTVPGGDAEAGQISSQQPPEGQENSAERERIGIPTEPESADSHAYPPAVVIYMVDPFTYTAEEESSAVSFWLLSLMRCYTEMLDNLPENMRSSFILQIVPCQYMLQTVKDEQIFYIQHLKSLAFSAYCQCRRPLPTQIHIKSLTGFGPAASIEMTLKNSERPSPIQLYSPPFILAPIKDKQTELGETFGEASQKYNVLFVGYCLSHDQRWLLASCTDLHGDLLETCIVNIDLPNRSRRCKVSARKIGLQKLWEWCIGLIQMTSLPWRVVIGRLGRLGHGELKDWSILLGECSLQTISKQLKEVCRMCSISSADSPSILSACLVAMEPQGSFVVMPDAVTMGSVFGRSTALNLQSSQLNTPQDASCTHILVFPTSATIQVAPANYPNEDGFSPNNDDMFDLPFPDDMDNDIGILMTGNLHSSPNSSPVPSPGSPGIGGGPSFQHSRSQGERLLSREAPEELKQQPLALGYFVSTAKAGNLPQWFWSSCPQAQKQCPLFLKASLHHHISVAQTDELLPARTSQRVPHPLDSKTTSDVLRFVLEQYNALSWLTCNPATQDRGSCLPVHFVVLTQLYNAIMNIL</sequence>
<name>A0AAW1APG5_CROAD</name>
<evidence type="ECO:0000256" key="8">
    <source>
        <dbReference type="RuleBase" id="RU364134"/>
    </source>
</evidence>
<comment type="subunit">
    <text evidence="8">Component of the Mediator complex.</text>
</comment>
<feature type="compositionally biased region" description="Polar residues" evidence="9">
    <location>
        <begin position="73"/>
        <end position="123"/>
    </location>
</feature>
<keyword evidence="5 8" id="KW-0010">Activator</keyword>
<evidence type="ECO:0000256" key="7">
    <source>
        <dbReference type="ARBA" id="ARBA00023242"/>
    </source>
</evidence>
<dbReference type="PANTHER" id="PTHR48249:SF1">
    <property type="entry name" value="MEDIATOR OF RNA POLYMERASE II TRANSCRIPTION SUBUNIT 13-LIKE"/>
    <property type="match status" value="1"/>
</dbReference>
<feature type="domain" description="MID" evidence="11">
    <location>
        <begin position="1"/>
        <end position="313"/>
    </location>
</feature>
<dbReference type="InterPro" id="IPR009401">
    <property type="entry name" value="Med13_C"/>
</dbReference>
<gene>
    <name evidence="12" type="ORF">NXF25_018002</name>
</gene>
<dbReference type="EMBL" id="JAOTOJ010000018">
    <property type="protein sequence ID" value="KAK9391613.1"/>
    <property type="molecule type" value="Genomic_DNA"/>
</dbReference>
<keyword evidence="7 8" id="KW-0539">Nucleus</keyword>
<feature type="domain" description="Mediator complex subunit Med13 C-terminal" evidence="10">
    <location>
        <begin position="349"/>
        <end position="750"/>
    </location>
</feature>
<accession>A0AAW1APG5</accession>
<evidence type="ECO:0000256" key="2">
    <source>
        <dbReference type="ARBA" id="ARBA00009354"/>
    </source>
</evidence>
<evidence type="ECO:0000256" key="9">
    <source>
        <dbReference type="SAM" id="MobiDB-lite"/>
    </source>
</evidence>
<comment type="similarity">
    <text evidence="2 8">Belongs to the Mediator complex subunit 13 family.</text>
</comment>
<keyword evidence="6 8" id="KW-0804">Transcription</keyword>
<feature type="region of interest" description="Disordered" evidence="9">
    <location>
        <begin position="595"/>
        <end position="631"/>
    </location>
</feature>
<dbReference type="InterPro" id="IPR041285">
    <property type="entry name" value="MID_MedPIWI"/>
</dbReference>
<evidence type="ECO:0000313" key="13">
    <source>
        <dbReference type="Proteomes" id="UP001474421"/>
    </source>
</evidence>
<evidence type="ECO:0000259" key="10">
    <source>
        <dbReference type="Pfam" id="PF06333"/>
    </source>
</evidence>
<dbReference type="GO" id="GO:0003712">
    <property type="term" value="F:transcription coregulator activity"/>
    <property type="evidence" value="ECO:0007669"/>
    <property type="project" value="InterPro"/>
</dbReference>
<keyword evidence="13" id="KW-1185">Reference proteome</keyword>
<comment type="function">
    <text evidence="8">Component of the Mediator complex, a coactivator involved in regulated transcription of nearly all RNA polymerase II-dependent genes. Mediator functions as a bridge to convey information from gene-specific regulatory proteins to the basal RNA polymerase II transcription machinery. Mediator is recruited to promoters by direct interactions with regulatory proteins and serves as a scaffold for the assembly of a functional preinitiation complex with RNA polymerase II and the general transcription factors.</text>
</comment>
<organism evidence="12 13">
    <name type="scientific">Crotalus adamanteus</name>
    <name type="common">Eastern diamondback rattlesnake</name>
    <dbReference type="NCBI Taxonomy" id="8729"/>
    <lineage>
        <taxon>Eukaryota</taxon>
        <taxon>Metazoa</taxon>
        <taxon>Chordata</taxon>
        <taxon>Craniata</taxon>
        <taxon>Vertebrata</taxon>
        <taxon>Euteleostomi</taxon>
        <taxon>Lepidosauria</taxon>
        <taxon>Squamata</taxon>
        <taxon>Bifurcata</taxon>
        <taxon>Unidentata</taxon>
        <taxon>Episquamata</taxon>
        <taxon>Toxicofera</taxon>
        <taxon>Serpentes</taxon>
        <taxon>Colubroidea</taxon>
        <taxon>Viperidae</taxon>
        <taxon>Crotalinae</taxon>
        <taxon>Crotalus</taxon>
    </lineage>
</organism>
<evidence type="ECO:0000256" key="5">
    <source>
        <dbReference type="ARBA" id="ARBA00023159"/>
    </source>
</evidence>
<evidence type="ECO:0000259" key="11">
    <source>
        <dbReference type="Pfam" id="PF18296"/>
    </source>
</evidence>
<dbReference type="Pfam" id="PF18296">
    <property type="entry name" value="MID_MedPIWI"/>
    <property type="match status" value="1"/>
</dbReference>